<feature type="compositionally biased region" description="Polar residues" evidence="1">
    <location>
        <begin position="17"/>
        <end position="28"/>
    </location>
</feature>
<evidence type="ECO:0000256" key="1">
    <source>
        <dbReference type="SAM" id="MobiDB-lite"/>
    </source>
</evidence>
<comment type="caution">
    <text evidence="2">The sequence shown here is derived from an EMBL/GenBank/DDBJ whole genome shotgun (WGS) entry which is preliminary data.</text>
</comment>
<dbReference type="Proteomes" id="UP001066276">
    <property type="component" value="Chromosome 5"/>
</dbReference>
<name>A0AAV7RQE0_PLEWA</name>
<protein>
    <submittedName>
        <fullName evidence="2">Uncharacterized protein</fullName>
    </submittedName>
</protein>
<dbReference type="AlphaFoldDB" id="A0AAV7RQE0"/>
<gene>
    <name evidence="2" type="ORF">NDU88_007469</name>
</gene>
<dbReference type="EMBL" id="JANPWB010000009">
    <property type="protein sequence ID" value="KAJ1154726.1"/>
    <property type="molecule type" value="Genomic_DNA"/>
</dbReference>
<evidence type="ECO:0000313" key="3">
    <source>
        <dbReference type="Proteomes" id="UP001066276"/>
    </source>
</evidence>
<organism evidence="2 3">
    <name type="scientific">Pleurodeles waltl</name>
    <name type="common">Iberian ribbed newt</name>
    <dbReference type="NCBI Taxonomy" id="8319"/>
    <lineage>
        <taxon>Eukaryota</taxon>
        <taxon>Metazoa</taxon>
        <taxon>Chordata</taxon>
        <taxon>Craniata</taxon>
        <taxon>Vertebrata</taxon>
        <taxon>Euteleostomi</taxon>
        <taxon>Amphibia</taxon>
        <taxon>Batrachia</taxon>
        <taxon>Caudata</taxon>
        <taxon>Salamandroidea</taxon>
        <taxon>Salamandridae</taxon>
        <taxon>Pleurodelinae</taxon>
        <taxon>Pleurodeles</taxon>
    </lineage>
</organism>
<feature type="region of interest" description="Disordered" evidence="1">
    <location>
        <begin position="1"/>
        <end position="38"/>
    </location>
</feature>
<feature type="compositionally biased region" description="Basic and acidic residues" evidence="1">
    <location>
        <begin position="140"/>
        <end position="149"/>
    </location>
</feature>
<keyword evidence="3" id="KW-1185">Reference proteome</keyword>
<accession>A0AAV7RQE0</accession>
<feature type="region of interest" description="Disordered" evidence="1">
    <location>
        <begin position="124"/>
        <end position="156"/>
    </location>
</feature>
<reference evidence="2" key="1">
    <citation type="journal article" date="2022" name="bioRxiv">
        <title>Sequencing and chromosome-scale assembly of the giantPleurodeles waltlgenome.</title>
        <authorList>
            <person name="Brown T."/>
            <person name="Elewa A."/>
            <person name="Iarovenko S."/>
            <person name="Subramanian E."/>
            <person name="Araus A.J."/>
            <person name="Petzold A."/>
            <person name="Susuki M."/>
            <person name="Suzuki K.-i.T."/>
            <person name="Hayashi T."/>
            <person name="Toyoda A."/>
            <person name="Oliveira C."/>
            <person name="Osipova E."/>
            <person name="Leigh N.D."/>
            <person name="Simon A."/>
            <person name="Yun M.H."/>
        </authorList>
    </citation>
    <scope>NUCLEOTIDE SEQUENCE</scope>
    <source>
        <strain evidence="2">20211129_DDA</strain>
        <tissue evidence="2">Liver</tissue>
    </source>
</reference>
<proteinExistence type="predicted"/>
<sequence>MIRSNGALRDIPAYPVQQGTREATTQAAPTRHPKPLSPYSVVLTAHKGHARVVADLHEEEAGPIETLDVAQFPAGSLGLNSPTPTGLSQLEFLQEKVKTAGFESKEQKLPRECPLGRGPLEMAAAMSGKAASPDSTGIDDADHPSESNRESNSLTVSDIEMYLVTPVNADKLI</sequence>
<evidence type="ECO:0000313" key="2">
    <source>
        <dbReference type="EMBL" id="KAJ1154726.1"/>
    </source>
</evidence>